<dbReference type="EMBL" id="MKQP01000036">
    <property type="protein sequence ID" value="OMD27480.1"/>
    <property type="molecule type" value="Genomic_DNA"/>
</dbReference>
<evidence type="ECO:0000313" key="2">
    <source>
        <dbReference type="Proteomes" id="UP000187465"/>
    </source>
</evidence>
<proteinExistence type="predicted"/>
<dbReference type="Pfam" id="PF26126">
    <property type="entry name" value="Had1"/>
    <property type="match status" value="1"/>
</dbReference>
<sequence>MKRPVNEVIAMLNALPLDAEIDVLNVWSNGRKIRRLCGQDEDSVWHPASKFRKMTAILIPEVSAE</sequence>
<accession>A0A1R0X2S2</accession>
<dbReference type="RefSeq" id="WP_036679060.1">
    <property type="nucleotide sequence ID" value="NZ_MKQP01000036.1"/>
</dbReference>
<comment type="caution">
    <text evidence="1">The sequence shown here is derived from an EMBL/GenBank/DDBJ whole genome shotgun (WGS) entry which is preliminary data.</text>
</comment>
<protein>
    <submittedName>
        <fullName evidence="1">Uncharacterized protein</fullName>
    </submittedName>
</protein>
<dbReference type="Proteomes" id="UP000187465">
    <property type="component" value="Unassembled WGS sequence"/>
</dbReference>
<organism evidence="1 2">
    <name type="scientific">Paenibacillus odorifer</name>
    <dbReference type="NCBI Taxonomy" id="189426"/>
    <lineage>
        <taxon>Bacteria</taxon>
        <taxon>Bacillati</taxon>
        <taxon>Bacillota</taxon>
        <taxon>Bacilli</taxon>
        <taxon>Bacillales</taxon>
        <taxon>Paenibacillaceae</taxon>
        <taxon>Paenibacillus</taxon>
    </lineage>
</organism>
<reference evidence="1 2" key="1">
    <citation type="submission" date="2016-10" db="EMBL/GenBank/DDBJ databases">
        <title>Paenibacillus species isolates.</title>
        <authorList>
            <person name="Beno S.M."/>
        </authorList>
    </citation>
    <scope>NUCLEOTIDE SEQUENCE [LARGE SCALE GENOMIC DNA]</scope>
    <source>
        <strain evidence="1 2">FSL H7-0604</strain>
    </source>
</reference>
<name>A0A1R0X2S2_9BACL</name>
<dbReference type="AlphaFoldDB" id="A0A1R0X2S2"/>
<evidence type="ECO:0000313" key="1">
    <source>
        <dbReference type="EMBL" id="OMD27480.1"/>
    </source>
</evidence>
<dbReference type="InterPro" id="IPR059053">
    <property type="entry name" value="Had1"/>
</dbReference>
<gene>
    <name evidence="1" type="ORF">BJP51_25120</name>
</gene>